<name>A0A0M9AAG2_9HYME</name>
<dbReference type="PANTHER" id="PTHR19304">
    <property type="entry name" value="CYCLIC-AMP RESPONSE ELEMENT BINDING PROTEIN"/>
    <property type="match status" value="1"/>
</dbReference>
<evidence type="ECO:0000259" key="8">
    <source>
        <dbReference type="PROSITE" id="PS50217"/>
    </source>
</evidence>
<evidence type="ECO:0000313" key="10">
    <source>
        <dbReference type="Proteomes" id="UP000053105"/>
    </source>
</evidence>
<feature type="domain" description="C2H2-type" evidence="7">
    <location>
        <begin position="8"/>
        <end position="32"/>
    </location>
</feature>
<proteinExistence type="predicted"/>
<evidence type="ECO:0000256" key="6">
    <source>
        <dbReference type="SAM" id="MobiDB-lite"/>
    </source>
</evidence>
<feature type="domain" description="BZIP" evidence="8">
    <location>
        <begin position="318"/>
        <end position="381"/>
    </location>
</feature>
<dbReference type="AlphaFoldDB" id="A0A0M9AAG2"/>
<organism evidence="9 10">
    <name type="scientific">Melipona quadrifasciata</name>
    <dbReference type="NCBI Taxonomy" id="166423"/>
    <lineage>
        <taxon>Eukaryota</taxon>
        <taxon>Metazoa</taxon>
        <taxon>Ecdysozoa</taxon>
        <taxon>Arthropoda</taxon>
        <taxon>Hexapoda</taxon>
        <taxon>Insecta</taxon>
        <taxon>Pterygota</taxon>
        <taxon>Neoptera</taxon>
        <taxon>Endopterygota</taxon>
        <taxon>Hymenoptera</taxon>
        <taxon>Apocrita</taxon>
        <taxon>Aculeata</taxon>
        <taxon>Apoidea</taxon>
        <taxon>Anthophila</taxon>
        <taxon>Apidae</taxon>
        <taxon>Melipona</taxon>
    </lineage>
</organism>
<protein>
    <submittedName>
        <fullName evidence="9">Cyclic AMP-dependent transcription factor ATF-2</fullName>
    </submittedName>
</protein>
<evidence type="ECO:0000259" key="7">
    <source>
        <dbReference type="PROSITE" id="PS50157"/>
    </source>
</evidence>
<evidence type="ECO:0000256" key="3">
    <source>
        <dbReference type="ARBA" id="ARBA00023163"/>
    </source>
</evidence>
<dbReference type="PROSITE" id="PS50217">
    <property type="entry name" value="BZIP"/>
    <property type="match status" value="1"/>
</dbReference>
<dbReference type="EMBL" id="KQ435700">
    <property type="protein sequence ID" value="KOX80517.1"/>
    <property type="molecule type" value="Genomic_DNA"/>
</dbReference>
<keyword evidence="5" id="KW-0862">Zinc</keyword>
<dbReference type="SMART" id="SM00338">
    <property type="entry name" value="BRLZ"/>
    <property type="match status" value="1"/>
</dbReference>
<evidence type="ECO:0000256" key="1">
    <source>
        <dbReference type="ARBA" id="ARBA00004123"/>
    </source>
</evidence>
<evidence type="ECO:0000313" key="9">
    <source>
        <dbReference type="EMBL" id="KOX80517.1"/>
    </source>
</evidence>
<dbReference type="Proteomes" id="UP000053105">
    <property type="component" value="Unassembled WGS sequence"/>
</dbReference>
<dbReference type="InterPro" id="IPR046347">
    <property type="entry name" value="bZIP_sf"/>
</dbReference>
<dbReference type="GO" id="GO:0008270">
    <property type="term" value="F:zinc ion binding"/>
    <property type="evidence" value="ECO:0007669"/>
    <property type="project" value="UniProtKB-KW"/>
</dbReference>
<feature type="region of interest" description="Disordered" evidence="6">
    <location>
        <begin position="281"/>
        <end position="321"/>
    </location>
</feature>
<dbReference type="GO" id="GO:0005634">
    <property type="term" value="C:nucleus"/>
    <property type="evidence" value="ECO:0007669"/>
    <property type="project" value="UniProtKB-SubCell"/>
</dbReference>
<dbReference type="OrthoDB" id="295274at2759"/>
<comment type="subcellular location">
    <subcellularLocation>
        <location evidence="1">Nucleus</location>
    </subcellularLocation>
</comment>
<dbReference type="PROSITE" id="PS00028">
    <property type="entry name" value="ZINC_FINGER_C2H2_1"/>
    <property type="match status" value="1"/>
</dbReference>
<gene>
    <name evidence="9" type="ORF">WN51_13001</name>
</gene>
<keyword evidence="2" id="KW-0805">Transcription regulation</keyword>
<dbReference type="InterPro" id="IPR004827">
    <property type="entry name" value="bZIP"/>
</dbReference>
<dbReference type="CDD" id="cd14687">
    <property type="entry name" value="bZIP_ATF2"/>
    <property type="match status" value="1"/>
</dbReference>
<evidence type="ECO:0000256" key="2">
    <source>
        <dbReference type="ARBA" id="ARBA00023015"/>
    </source>
</evidence>
<keyword evidence="3" id="KW-0804">Transcription</keyword>
<dbReference type="InterPro" id="IPR013087">
    <property type="entry name" value="Znf_C2H2_type"/>
</dbReference>
<sequence>MADNEKIFACSSTGCNMSFTNEDQLSIHKKKHDMMLNLGNSSKNGGFVADQTPTPTRFIRNCEEVGLFQDLQNVNPFEETFRRAVESGNTGTLTVPEAGITDDTLHTPHIFPHIADVLSTSNQMLSENSVQECASISIAEKSTEEKNTIDTEVCSTVKLVETDEQTLMKKKLTIERNVTLTENIIDQVTHTSIMPKVLPQPAPQLSINGEEVQLLLKTADGKLMQLSAIPVCDSVGTTNVQSLKQQTVVIRTEPLLQCNARSESKKPTVSTLSLAKMKLKQTLTKGTGSQSQKSNSNFRKDELNSSRKENRNKTVEDQLKKKEILERNRASSMRARAKRKAWIQQLERTVANVNETNVALQMEIKVLRTEVAKLKTLLLAHKDCPVTRAMQKGNGIVLGPKIISVNSDTITNPIPMASTIKRTYSTDVPIMPKKKLSLAASKNPIIFPKVDCNTNLSMPNTALIKTVPTLKIMSVGQLLAEKEEQKQIFIVQNPSKKVETPTRQIIQINPNYEIDQSASKINETNKMFVILNADERFKTADLATLQKHVGPEHTWFQMTQYNGFKDLGQIRGQIRNRSEEQGGDQVAEHGEKLSKEGGKQILTLACGTK</sequence>
<keyword evidence="4" id="KW-0539">Nucleus</keyword>
<evidence type="ECO:0000256" key="4">
    <source>
        <dbReference type="ARBA" id="ARBA00023242"/>
    </source>
</evidence>
<evidence type="ECO:0000256" key="5">
    <source>
        <dbReference type="PROSITE-ProRule" id="PRU00042"/>
    </source>
</evidence>
<dbReference type="InterPro" id="IPR051027">
    <property type="entry name" value="bZIP_transcription_factors"/>
</dbReference>
<dbReference type="Gene3D" id="3.30.160.60">
    <property type="entry name" value="Classic Zinc Finger"/>
    <property type="match status" value="1"/>
</dbReference>
<feature type="compositionally biased region" description="Basic and acidic residues" evidence="6">
    <location>
        <begin position="298"/>
        <end position="321"/>
    </location>
</feature>
<dbReference type="STRING" id="166423.A0A0M9AAG2"/>
<dbReference type="PROSITE" id="PS50157">
    <property type="entry name" value="ZINC_FINGER_C2H2_2"/>
    <property type="match status" value="1"/>
</dbReference>
<dbReference type="Pfam" id="PF00170">
    <property type="entry name" value="bZIP_1"/>
    <property type="match status" value="1"/>
</dbReference>
<reference evidence="9 10" key="1">
    <citation type="submission" date="2015-07" db="EMBL/GenBank/DDBJ databases">
        <title>The genome of Melipona quadrifasciata.</title>
        <authorList>
            <person name="Pan H."/>
            <person name="Kapheim K."/>
        </authorList>
    </citation>
    <scope>NUCLEOTIDE SEQUENCE [LARGE SCALE GENOMIC DNA]</scope>
    <source>
        <strain evidence="9">0111107301</strain>
        <tissue evidence="9">Whole body</tissue>
    </source>
</reference>
<dbReference type="SUPFAM" id="SSF57959">
    <property type="entry name" value="Leucine zipper domain"/>
    <property type="match status" value="1"/>
</dbReference>
<keyword evidence="5" id="KW-0479">Metal-binding</keyword>
<dbReference type="SMART" id="SM00355">
    <property type="entry name" value="ZnF_C2H2"/>
    <property type="match status" value="1"/>
</dbReference>
<keyword evidence="10" id="KW-1185">Reference proteome</keyword>
<dbReference type="GO" id="GO:0003700">
    <property type="term" value="F:DNA-binding transcription factor activity"/>
    <property type="evidence" value="ECO:0007669"/>
    <property type="project" value="InterPro"/>
</dbReference>
<accession>A0A0M9AAG2</accession>
<dbReference type="Gene3D" id="1.20.5.170">
    <property type="match status" value="1"/>
</dbReference>
<keyword evidence="5" id="KW-0863">Zinc-finger</keyword>
<feature type="compositionally biased region" description="Polar residues" evidence="6">
    <location>
        <begin position="281"/>
        <end position="297"/>
    </location>
</feature>